<protein>
    <submittedName>
        <fullName evidence="1">Uncharacterized protein</fullName>
    </submittedName>
</protein>
<evidence type="ECO:0000313" key="2">
    <source>
        <dbReference type="Proteomes" id="UP000824469"/>
    </source>
</evidence>
<sequence length="65" mass="7189">MIGVDYVELVSIYVIGVDLKVDRSIGDSARRFRNWKVKDGSSTSAGCVEVGEILEQSHQKIDGYV</sequence>
<evidence type="ECO:0000313" key="1">
    <source>
        <dbReference type="EMBL" id="KAH9306938.1"/>
    </source>
</evidence>
<dbReference type="Proteomes" id="UP000824469">
    <property type="component" value="Unassembled WGS sequence"/>
</dbReference>
<feature type="non-terminal residue" evidence="1">
    <location>
        <position position="1"/>
    </location>
</feature>
<proteinExistence type="predicted"/>
<dbReference type="EMBL" id="JAHRHJ020000008">
    <property type="protein sequence ID" value="KAH9306938.1"/>
    <property type="molecule type" value="Genomic_DNA"/>
</dbReference>
<keyword evidence="2" id="KW-1185">Reference proteome</keyword>
<name>A0AA38FPJ8_TAXCH</name>
<reference evidence="1 2" key="1">
    <citation type="journal article" date="2021" name="Nat. Plants">
        <title>The Taxus genome provides insights into paclitaxel biosynthesis.</title>
        <authorList>
            <person name="Xiong X."/>
            <person name="Gou J."/>
            <person name="Liao Q."/>
            <person name="Li Y."/>
            <person name="Zhou Q."/>
            <person name="Bi G."/>
            <person name="Li C."/>
            <person name="Du R."/>
            <person name="Wang X."/>
            <person name="Sun T."/>
            <person name="Guo L."/>
            <person name="Liang H."/>
            <person name="Lu P."/>
            <person name="Wu Y."/>
            <person name="Zhang Z."/>
            <person name="Ro D.K."/>
            <person name="Shang Y."/>
            <person name="Huang S."/>
            <person name="Yan J."/>
        </authorList>
    </citation>
    <scope>NUCLEOTIDE SEQUENCE [LARGE SCALE GENOMIC DNA]</scope>
    <source>
        <strain evidence="1">Ta-2019</strain>
    </source>
</reference>
<comment type="caution">
    <text evidence="1">The sequence shown here is derived from an EMBL/GenBank/DDBJ whole genome shotgun (WGS) entry which is preliminary data.</text>
</comment>
<organism evidence="1 2">
    <name type="scientific">Taxus chinensis</name>
    <name type="common">Chinese yew</name>
    <name type="synonym">Taxus wallichiana var. chinensis</name>
    <dbReference type="NCBI Taxonomy" id="29808"/>
    <lineage>
        <taxon>Eukaryota</taxon>
        <taxon>Viridiplantae</taxon>
        <taxon>Streptophyta</taxon>
        <taxon>Embryophyta</taxon>
        <taxon>Tracheophyta</taxon>
        <taxon>Spermatophyta</taxon>
        <taxon>Pinopsida</taxon>
        <taxon>Pinidae</taxon>
        <taxon>Conifers II</taxon>
        <taxon>Cupressales</taxon>
        <taxon>Taxaceae</taxon>
        <taxon>Taxus</taxon>
    </lineage>
</organism>
<gene>
    <name evidence="1" type="ORF">KI387_011342</name>
</gene>
<feature type="non-terminal residue" evidence="1">
    <location>
        <position position="65"/>
    </location>
</feature>
<accession>A0AA38FPJ8</accession>
<dbReference type="AlphaFoldDB" id="A0AA38FPJ8"/>